<evidence type="ECO:0000259" key="3">
    <source>
        <dbReference type="PROSITE" id="PS50927"/>
    </source>
</evidence>
<name>A0ABD1SUG7_9LAMI</name>
<dbReference type="Pfam" id="PF01453">
    <property type="entry name" value="B_lectin"/>
    <property type="match status" value="1"/>
</dbReference>
<dbReference type="Gene3D" id="2.90.10.10">
    <property type="entry name" value="Bulb-type lectin domain"/>
    <property type="match status" value="1"/>
</dbReference>
<dbReference type="EMBL" id="JBFOLK010000006">
    <property type="protein sequence ID" value="KAL2504342.1"/>
    <property type="molecule type" value="Genomic_DNA"/>
</dbReference>
<dbReference type="Proteomes" id="UP001604336">
    <property type="component" value="Unassembled WGS sequence"/>
</dbReference>
<protein>
    <submittedName>
        <fullName evidence="4">Receptor-like serine/threonine-protein kinase SD1-8</fullName>
    </submittedName>
</protein>
<dbReference type="InterPro" id="IPR001480">
    <property type="entry name" value="Bulb-type_lectin_dom"/>
</dbReference>
<proteinExistence type="predicted"/>
<accession>A0ABD1SUG7</accession>
<evidence type="ECO:0000313" key="4">
    <source>
        <dbReference type="EMBL" id="KAL2504342.1"/>
    </source>
</evidence>
<dbReference type="PROSITE" id="PS50927">
    <property type="entry name" value="BULB_LECTIN"/>
    <property type="match status" value="1"/>
</dbReference>
<dbReference type="PANTHER" id="PTHR32444:SF89">
    <property type="entry name" value="S GLYCOPROTEIN"/>
    <property type="match status" value="1"/>
</dbReference>
<keyword evidence="5" id="KW-1185">Reference proteome</keyword>
<dbReference type="InterPro" id="IPR036426">
    <property type="entry name" value="Bulb-type_lectin_dom_sf"/>
</dbReference>
<reference evidence="5" key="1">
    <citation type="submission" date="2024-07" db="EMBL/GenBank/DDBJ databases">
        <title>Two chromosome-level genome assemblies of Korean endemic species Abeliophyllum distichum and Forsythia ovata (Oleaceae).</title>
        <authorList>
            <person name="Jang H."/>
        </authorList>
    </citation>
    <scope>NUCLEOTIDE SEQUENCE [LARGE SCALE GENOMIC DNA]</scope>
</reference>
<sequence>MSSRDGNLVLFDEGRKSVWSTNHSRAENTVAELLETGNFVLRQENDPDPENYLWQSFDYPTDTLLPGMKLGWDLKTGLNRYLTSWKNGDDPGTGDFSFKFDINGYPECFLTKKHVIVYRSGPWNGLRFSGSAEDVEPLHRVT</sequence>
<organism evidence="4 5">
    <name type="scientific">Abeliophyllum distichum</name>
    <dbReference type="NCBI Taxonomy" id="126358"/>
    <lineage>
        <taxon>Eukaryota</taxon>
        <taxon>Viridiplantae</taxon>
        <taxon>Streptophyta</taxon>
        <taxon>Embryophyta</taxon>
        <taxon>Tracheophyta</taxon>
        <taxon>Spermatophyta</taxon>
        <taxon>Magnoliopsida</taxon>
        <taxon>eudicotyledons</taxon>
        <taxon>Gunneridae</taxon>
        <taxon>Pentapetalae</taxon>
        <taxon>asterids</taxon>
        <taxon>lamiids</taxon>
        <taxon>Lamiales</taxon>
        <taxon>Oleaceae</taxon>
        <taxon>Forsythieae</taxon>
        <taxon>Abeliophyllum</taxon>
    </lineage>
</organism>
<evidence type="ECO:0000313" key="5">
    <source>
        <dbReference type="Proteomes" id="UP001604336"/>
    </source>
</evidence>
<feature type="domain" description="Bulb-type lectin" evidence="3">
    <location>
        <begin position="1"/>
        <end position="54"/>
    </location>
</feature>
<comment type="caution">
    <text evidence="4">The sequence shown here is derived from an EMBL/GenBank/DDBJ whole genome shotgun (WGS) entry which is preliminary data.</text>
</comment>
<dbReference type="PANTHER" id="PTHR32444">
    <property type="entry name" value="BULB-TYPE LECTIN DOMAIN-CONTAINING PROTEIN"/>
    <property type="match status" value="1"/>
</dbReference>
<keyword evidence="2" id="KW-0325">Glycoprotein</keyword>
<dbReference type="AlphaFoldDB" id="A0ABD1SUG7"/>
<dbReference type="SUPFAM" id="SSF51110">
    <property type="entry name" value="alpha-D-mannose-specific plant lectins"/>
    <property type="match status" value="1"/>
</dbReference>
<evidence type="ECO:0000256" key="1">
    <source>
        <dbReference type="ARBA" id="ARBA00022729"/>
    </source>
</evidence>
<evidence type="ECO:0000256" key="2">
    <source>
        <dbReference type="ARBA" id="ARBA00023180"/>
    </source>
</evidence>
<keyword evidence="1" id="KW-0732">Signal</keyword>
<gene>
    <name evidence="4" type="ORF">Adt_19963</name>
</gene>